<dbReference type="PIRSF" id="PIRSF000538">
    <property type="entry name" value="GlpK"/>
    <property type="match status" value="1"/>
</dbReference>
<comment type="caution">
    <text evidence="6">The sequence shown here is derived from an EMBL/GenBank/DDBJ whole genome shotgun (WGS) entry which is preliminary data.</text>
</comment>
<evidence type="ECO:0000256" key="1">
    <source>
        <dbReference type="ARBA" id="ARBA00009156"/>
    </source>
</evidence>
<reference evidence="6 7" key="1">
    <citation type="journal article" date="2014" name="BMC Genomics">
        <title>Comparison of environmental and isolate Sulfobacillus genomes reveals diverse carbon, sulfur, nitrogen, and hydrogen metabolisms.</title>
        <authorList>
            <person name="Justice N.B."/>
            <person name="Norman A."/>
            <person name="Brown C.T."/>
            <person name="Singh A."/>
            <person name="Thomas B.C."/>
            <person name="Banfield J.F."/>
        </authorList>
    </citation>
    <scope>NUCLEOTIDE SEQUENCE [LARGE SCALE GENOMIC DNA]</scope>
    <source>
        <strain evidence="6">AMDSBA1</strain>
    </source>
</reference>
<comment type="similarity">
    <text evidence="1">Belongs to the FGGY kinase family.</text>
</comment>
<evidence type="ECO:0000256" key="2">
    <source>
        <dbReference type="ARBA" id="ARBA00022679"/>
    </source>
</evidence>
<dbReference type="Pfam" id="PF02782">
    <property type="entry name" value="FGGY_C"/>
    <property type="match status" value="1"/>
</dbReference>
<proteinExistence type="inferred from homology"/>
<dbReference type="InterPro" id="IPR043129">
    <property type="entry name" value="ATPase_NBD"/>
</dbReference>
<evidence type="ECO:0000256" key="3">
    <source>
        <dbReference type="ARBA" id="ARBA00022777"/>
    </source>
</evidence>
<dbReference type="PANTHER" id="PTHR43095:SF5">
    <property type="entry name" value="XYLULOSE KINASE"/>
    <property type="match status" value="1"/>
</dbReference>
<dbReference type="GO" id="GO:0016301">
    <property type="term" value="F:kinase activity"/>
    <property type="evidence" value="ECO:0007669"/>
    <property type="project" value="UniProtKB-KW"/>
</dbReference>
<keyword evidence="3" id="KW-0418">Kinase</keyword>
<dbReference type="InterPro" id="IPR050406">
    <property type="entry name" value="FGGY_Carb_Kinase"/>
</dbReference>
<dbReference type="AlphaFoldDB" id="A0A2T2X543"/>
<protein>
    <recommendedName>
        <fullName evidence="8">Carbohydrate kinase</fullName>
    </recommendedName>
</protein>
<dbReference type="Proteomes" id="UP000242699">
    <property type="component" value="Unassembled WGS sequence"/>
</dbReference>
<evidence type="ECO:0000313" key="6">
    <source>
        <dbReference type="EMBL" id="PSR29614.1"/>
    </source>
</evidence>
<evidence type="ECO:0000259" key="5">
    <source>
        <dbReference type="Pfam" id="PF02782"/>
    </source>
</evidence>
<dbReference type="EMBL" id="PXYT01000015">
    <property type="protein sequence ID" value="PSR29614.1"/>
    <property type="molecule type" value="Genomic_DNA"/>
</dbReference>
<sequence>MPSALGLDIGTSGVKAVIWDSVSGEIAMGQSRYSFNSWTDKDAVFAEQDPELWLAAVKDAVCQLPITQRGAIKAVGVTGQMHAFIATDKNGDALRPAMLWFDHRANSVAAELEAQDADLWRSAIGGPPHPDYPASKWVWEARNDRLVADKMKYLVQAKDWVKWKLGGVLATDPGEASGTGYYNPFTRSWDTRILERIGLDVSKLPVIMSSHAIVGEVSRDFSQRLGIPVHTPLINGTGDLPAAASLYPLDQDASILFNLGTAAQVVMTTSVRQLVMDLTILNHVDDRHLLIGVPLLAAGMALQWWTDMGGQELDSDSIDPGRVLFLPQIAGERDSAGARSGAFLGLTVYSEAAELTRSVLTGIVLALREARDQLVSKTDIMPKTYYIAGRRAFLDIIGPRLASAIGSTIYGLAVEEPSACGVANIALSAVVPPVESTRNRTRIVFESSSYWQKAYDERYRLYSEARQFYKGFSQSLSLL</sequence>
<name>A0A2T2X543_9FIRM</name>
<evidence type="ECO:0000259" key="4">
    <source>
        <dbReference type="Pfam" id="PF00370"/>
    </source>
</evidence>
<dbReference type="Gene3D" id="3.30.420.40">
    <property type="match status" value="2"/>
</dbReference>
<dbReference type="InterPro" id="IPR000577">
    <property type="entry name" value="Carb_kinase_FGGY"/>
</dbReference>
<accession>A0A2T2X543</accession>
<evidence type="ECO:0000313" key="7">
    <source>
        <dbReference type="Proteomes" id="UP000242699"/>
    </source>
</evidence>
<dbReference type="Pfam" id="PF00370">
    <property type="entry name" value="FGGY_N"/>
    <property type="match status" value="1"/>
</dbReference>
<dbReference type="CDD" id="cd07808">
    <property type="entry name" value="ASKHA_NBD_FGGY_EcXK-like"/>
    <property type="match status" value="1"/>
</dbReference>
<evidence type="ECO:0008006" key="8">
    <source>
        <dbReference type="Google" id="ProtNLM"/>
    </source>
</evidence>
<feature type="domain" description="Carbohydrate kinase FGGY N-terminal" evidence="4">
    <location>
        <begin position="4"/>
        <end position="243"/>
    </location>
</feature>
<dbReference type="InterPro" id="IPR018484">
    <property type="entry name" value="FGGY_N"/>
</dbReference>
<dbReference type="GO" id="GO:0005975">
    <property type="term" value="P:carbohydrate metabolic process"/>
    <property type="evidence" value="ECO:0007669"/>
    <property type="project" value="InterPro"/>
</dbReference>
<dbReference type="PANTHER" id="PTHR43095">
    <property type="entry name" value="SUGAR KINASE"/>
    <property type="match status" value="1"/>
</dbReference>
<dbReference type="SUPFAM" id="SSF53067">
    <property type="entry name" value="Actin-like ATPase domain"/>
    <property type="match status" value="2"/>
</dbReference>
<feature type="domain" description="Carbohydrate kinase FGGY C-terminal" evidence="5">
    <location>
        <begin position="316"/>
        <end position="429"/>
    </location>
</feature>
<gene>
    <name evidence="6" type="ORF">C7B43_08115</name>
</gene>
<organism evidence="6 7">
    <name type="scientific">Sulfobacillus benefaciens</name>
    <dbReference type="NCBI Taxonomy" id="453960"/>
    <lineage>
        <taxon>Bacteria</taxon>
        <taxon>Bacillati</taxon>
        <taxon>Bacillota</taxon>
        <taxon>Clostridia</taxon>
        <taxon>Eubacteriales</taxon>
        <taxon>Clostridiales Family XVII. Incertae Sedis</taxon>
        <taxon>Sulfobacillus</taxon>
    </lineage>
</organism>
<keyword evidence="2" id="KW-0808">Transferase</keyword>
<dbReference type="InterPro" id="IPR018485">
    <property type="entry name" value="FGGY_C"/>
</dbReference>